<dbReference type="InterPro" id="IPR001584">
    <property type="entry name" value="Integrase_cat-core"/>
</dbReference>
<dbReference type="NCBIfam" id="NF033516">
    <property type="entry name" value="transpos_IS3"/>
    <property type="match status" value="1"/>
</dbReference>
<name>A0ABU8CC99_9GAMM</name>
<accession>A0ABU8CC99</accession>
<dbReference type="Gene3D" id="3.30.420.10">
    <property type="entry name" value="Ribonuclease H-like superfamily/Ribonuclease H"/>
    <property type="match status" value="1"/>
</dbReference>
<evidence type="ECO:0000259" key="1">
    <source>
        <dbReference type="PROSITE" id="PS50994"/>
    </source>
</evidence>
<dbReference type="PROSITE" id="PS50994">
    <property type="entry name" value="INTEGRASE"/>
    <property type="match status" value="1"/>
</dbReference>
<keyword evidence="3" id="KW-1185">Reference proteome</keyword>
<dbReference type="InterPro" id="IPR050900">
    <property type="entry name" value="Transposase_IS3/IS150/IS904"/>
</dbReference>
<proteinExistence type="predicted"/>
<feature type="domain" description="Integrase catalytic" evidence="1">
    <location>
        <begin position="112"/>
        <end position="278"/>
    </location>
</feature>
<dbReference type="PANTHER" id="PTHR46889:SF4">
    <property type="entry name" value="TRANSPOSASE INSO FOR INSERTION SEQUENCE ELEMENT IS911B-RELATED"/>
    <property type="match status" value="1"/>
</dbReference>
<comment type="caution">
    <text evidence="2">The sequence shown here is derived from an EMBL/GenBank/DDBJ whole genome shotgun (WGS) entry which is preliminary data.</text>
</comment>
<gene>
    <name evidence="2" type="ORF">MN202_20490</name>
</gene>
<sequence>DKAAQELEIPLRSLRRWRDEQGAVLEDKRPIAIRPEPKNKLNDAERGQILATCNDEEYASLPPSQIVPRLADKGVYLASESTMYRVLKAANQQHHRGKSKAPQKRAMPTSYSASAPNQVWCWDISYMPSGIRGLYWYLYAIIDIYSRKLVAWEVHDKECSQLASELVQRALLREQCLFKPLVLHSDNGSPMKGSTLRVKLQELGVTSSYSRPRVSNDNPYVESLFKTVKYCPQWPKSGFATVGCAREWMLEFTRFYNYEHRHSGIRFVTPAQRHQQQDAALLEKRKAVYKQAKSDYPQRWAGRAIRNWSPIGPVSLNPEREIVPTQAAA</sequence>
<reference evidence="2 3" key="1">
    <citation type="journal article" date="2023" name="Ecotoxicol. Environ. Saf.">
        <title>Mercury remediation potential of mercury-resistant strain Rheinheimera metallidurans sp. nov. isolated from a municipal waste dumping site.</title>
        <authorList>
            <person name="Yadav V."/>
            <person name="Manjhi A."/>
            <person name="Vadakedath N."/>
        </authorList>
    </citation>
    <scope>NUCLEOTIDE SEQUENCE [LARGE SCALE GENOMIC DNA]</scope>
    <source>
        <strain evidence="2 3">E-49</strain>
    </source>
</reference>
<dbReference type="InterPro" id="IPR048020">
    <property type="entry name" value="Transpos_IS3"/>
</dbReference>
<dbReference type="Proteomes" id="UP001375382">
    <property type="component" value="Unassembled WGS sequence"/>
</dbReference>
<dbReference type="InterPro" id="IPR012337">
    <property type="entry name" value="RNaseH-like_sf"/>
</dbReference>
<dbReference type="RefSeq" id="WP_335737992.1">
    <property type="nucleotide sequence ID" value="NZ_JALAAR010000050.1"/>
</dbReference>
<dbReference type="InterPro" id="IPR036397">
    <property type="entry name" value="RNaseH_sf"/>
</dbReference>
<protein>
    <submittedName>
        <fullName evidence="2">IS3 family transposase</fullName>
    </submittedName>
</protein>
<dbReference type="PANTHER" id="PTHR46889">
    <property type="entry name" value="TRANSPOSASE INSF FOR INSERTION SEQUENCE IS3B-RELATED"/>
    <property type="match status" value="1"/>
</dbReference>
<evidence type="ECO:0000313" key="3">
    <source>
        <dbReference type="Proteomes" id="UP001375382"/>
    </source>
</evidence>
<dbReference type="Pfam" id="PF00665">
    <property type="entry name" value="rve"/>
    <property type="match status" value="1"/>
</dbReference>
<organism evidence="2 3">
    <name type="scientific">Rheinheimera muenzenbergensis</name>
    <dbReference type="NCBI Taxonomy" id="1193628"/>
    <lineage>
        <taxon>Bacteria</taxon>
        <taxon>Pseudomonadati</taxon>
        <taxon>Pseudomonadota</taxon>
        <taxon>Gammaproteobacteria</taxon>
        <taxon>Chromatiales</taxon>
        <taxon>Chromatiaceae</taxon>
        <taxon>Rheinheimera</taxon>
    </lineage>
</organism>
<dbReference type="SUPFAM" id="SSF53098">
    <property type="entry name" value="Ribonuclease H-like"/>
    <property type="match status" value="1"/>
</dbReference>
<dbReference type="EMBL" id="JALAAR010000050">
    <property type="protein sequence ID" value="MEH8019615.1"/>
    <property type="molecule type" value="Genomic_DNA"/>
</dbReference>
<evidence type="ECO:0000313" key="2">
    <source>
        <dbReference type="EMBL" id="MEH8019615.1"/>
    </source>
</evidence>
<dbReference type="Pfam" id="PF13565">
    <property type="entry name" value="HTH_32"/>
    <property type="match status" value="1"/>
</dbReference>
<feature type="non-terminal residue" evidence="2">
    <location>
        <position position="1"/>
    </location>
</feature>